<gene>
    <name evidence="1" type="ORF">GCM10009839_44810</name>
</gene>
<dbReference type="Pfam" id="PF10604">
    <property type="entry name" value="Polyketide_cyc2"/>
    <property type="match status" value="1"/>
</dbReference>
<dbReference type="Proteomes" id="UP001500751">
    <property type="component" value="Unassembled WGS sequence"/>
</dbReference>
<dbReference type="InterPro" id="IPR023393">
    <property type="entry name" value="START-like_dom_sf"/>
</dbReference>
<organism evidence="1 2">
    <name type="scientific">Catenulispora yoronensis</name>
    <dbReference type="NCBI Taxonomy" id="450799"/>
    <lineage>
        <taxon>Bacteria</taxon>
        <taxon>Bacillati</taxon>
        <taxon>Actinomycetota</taxon>
        <taxon>Actinomycetes</taxon>
        <taxon>Catenulisporales</taxon>
        <taxon>Catenulisporaceae</taxon>
        <taxon>Catenulispora</taxon>
    </lineage>
</organism>
<name>A0ABN2UJC1_9ACTN</name>
<dbReference type="InterPro" id="IPR019587">
    <property type="entry name" value="Polyketide_cyclase/dehydratase"/>
</dbReference>
<keyword evidence="2" id="KW-1185">Reference proteome</keyword>
<evidence type="ECO:0000313" key="2">
    <source>
        <dbReference type="Proteomes" id="UP001500751"/>
    </source>
</evidence>
<sequence length="142" mass="16123">MRVHRTITVPRPLPVVVAYLADFGNAVHWDPGTISCVRTDSGPIRVGAAWRNVSEFNDRVTQLDYRLERMEPERLTFVGRNNQATATDDLTFAQYGGATTVTYRAEIVFHGWLRLVGPFVQRRFEKMANEVQTSLARELTAL</sequence>
<dbReference type="SUPFAM" id="SSF55961">
    <property type="entry name" value="Bet v1-like"/>
    <property type="match status" value="1"/>
</dbReference>
<comment type="caution">
    <text evidence="1">The sequence shown here is derived from an EMBL/GenBank/DDBJ whole genome shotgun (WGS) entry which is preliminary data.</text>
</comment>
<proteinExistence type="predicted"/>
<protein>
    <submittedName>
        <fullName evidence="1">SRPBCC family protein</fullName>
    </submittedName>
</protein>
<dbReference type="Gene3D" id="3.30.530.20">
    <property type="match status" value="1"/>
</dbReference>
<dbReference type="RefSeq" id="WP_344667586.1">
    <property type="nucleotide sequence ID" value="NZ_BAAAQN010000026.1"/>
</dbReference>
<reference evidence="1 2" key="1">
    <citation type="journal article" date="2019" name="Int. J. Syst. Evol. Microbiol.">
        <title>The Global Catalogue of Microorganisms (GCM) 10K type strain sequencing project: providing services to taxonomists for standard genome sequencing and annotation.</title>
        <authorList>
            <consortium name="The Broad Institute Genomics Platform"/>
            <consortium name="The Broad Institute Genome Sequencing Center for Infectious Disease"/>
            <person name="Wu L."/>
            <person name="Ma J."/>
        </authorList>
    </citation>
    <scope>NUCLEOTIDE SEQUENCE [LARGE SCALE GENOMIC DNA]</scope>
    <source>
        <strain evidence="1 2">JCM 16014</strain>
    </source>
</reference>
<accession>A0ABN2UJC1</accession>
<dbReference type="EMBL" id="BAAAQN010000026">
    <property type="protein sequence ID" value="GAA2038338.1"/>
    <property type="molecule type" value="Genomic_DNA"/>
</dbReference>
<evidence type="ECO:0000313" key="1">
    <source>
        <dbReference type="EMBL" id="GAA2038338.1"/>
    </source>
</evidence>